<dbReference type="GO" id="GO:0007015">
    <property type="term" value="P:actin filament organization"/>
    <property type="evidence" value="ECO:0007669"/>
    <property type="project" value="TreeGrafter"/>
</dbReference>
<feature type="compositionally biased region" description="Polar residues" evidence="10">
    <location>
        <begin position="791"/>
        <end position="802"/>
    </location>
</feature>
<sequence length="1819" mass="200510">MDALDPRSDPRLTGKDHRAAPGIFHQDAEILGAAEPRDGDGEAGRLVKALLTGGAPWGFTLKGGREHQEPLLITKVEEGSKAAAVKLQVGDEIVAINEVPLSGYRQEAICLVKGSHKTLSLVVKSVFLTACALALRVCRELSRGRRFLVRIIKGQPETVLDFKGAPQWQRRRIRPGNPTVVSLAKLCAWVRRDTRPPSLDESVSFLRPRSSESPQPPGRGQCPVAEPVEAGSGGGVWLGCETRGLPLQGWKMKMVDIVAQKMPSESDVHVARSFLTKILRSSMRKSRFKGRNEPVSRPHSWHSTKFTENQSEAAKTQLTPTTVWHTRYDASSSSHDLTGSWDQPNLRRASDQFSSLGSMDSLEHSSHPYPPGRLSPAKSNTSIDHLGGSGHGNKRDSAYSSFSTSSSTPDYTLSKSNAASTENMLHKVGQWDAGRHSNGRHSQSLSDDRQGYLQLPAGTGGRESPRTDEQPGSRYSSSGRSSFGPVWHIPEKKKRSPSPPPPPPPVRSDSFAATKVHEKGLAVPYSETAETPSYPHNLQKPQARSGDWVSAELSESQQKAYRANERGHEARRNYNPSPKNETLPPYISLDSYNNNHQHYNQAQVRTSSTSLSSPPMDQNMEGTGHSRYYCITARQPAQTVSQASLVKVEGWKGSTGIESISAAVQDTPAVKSNVEDRGGHKRNNVYNMEVNYMSYPPNKHDDLKKYGGIQQTDQQKELWLTEGEEKISPQKTPMLHSLAQESLSTAGNPSEPQSGCARQETVDPLTAKQVRRSDRYATTLRNEIQIKRAQLQKSKSSATLTGPSEAEEDAEVWKSESTESSTSSSDGSFSSTYKDHLKEAQARVLRATSFKRRDLEPVLLELPVPDALPTYSSSALARKEVNPALSSSEVPRSRASSATGSGAAQVSRIGGRKRFTAEQKVRSYSEPDKINEVGVTKTHSYPDKATSFADRCKFFEGTSKSAFPKPLSRPALQSSCEEHGEGRLSRKSHHSEPEESWHEQRSRAASLGYGCSLGALEEDQRGYNVRAKATERYIMLEQQRLGTFAEYEATWNEQRKLSEARPSGRYHSADNILDSGMEEKISYIHERSRSSPSADFHGQNVPVQGRKKEDYSQRQQNPSGCKNSDAEPPSTSWLFKARFRRRFLLSTEHLNVQYNLKTVMCELQRNPVNCTQTFWPFLACLFFQLSKRPVNDQAQELKPSSTGWQPPPEQAGQGDLENRDGAVALGGERSPPAPDNGDVNEAPPARSRHQAATDSSVGSHSAGPDHPAANPAAAPSSKKKGPVPQRPPPPKLDKYRRQETTSSLSDSSESLLGSQSSRAVGPRSPGAPLHTQTQLAAGPEEEQGAAERGSLAKLEPAPPPPSSPSSSKSAGFFRPSMDGPRTPSPQFAPQRLTDRPPVSIQDEAPSRIEKVMDNNTTVKMVPIKIVHAESSSEKESRQYLLHSVAPAGSAEEQGDPQVKTLGSSEESYSLFCAYTRQRAEGPGEAGAEDPKDSPSAAQAASNGVRSAPDRTDEDKKTEELAREIVDKDRSLADILDPGSKLKTTMDLMEGIFPKEDQLLEGAQQRRKPVPKQGSPKSAEEKKEDELASVVPLGTSSTYYSTSAPKAELLIKMKDMQEQIEEQDSEDELDNDLSQKKQELISSIGRKLQVLREARESLLEDVQANNALGDEVEALVQRVCKPNEVDKFRMFVGDLDKVVSLLLSLSGRLARVENALDILSHQRSCFLSRQRILTEKRKLLIRQHDDAKELKENLDRRERAVFAILASYLDEDSLADYEHFVKMKSALIIEQRKLEDKIKLGEEQLKCLTDSLPLDHRAPF</sequence>
<dbReference type="GO" id="GO:0030864">
    <property type="term" value="C:cortical actin cytoskeleton"/>
    <property type="evidence" value="ECO:0007669"/>
    <property type="project" value="TreeGrafter"/>
</dbReference>
<protein>
    <submittedName>
        <fullName evidence="14">SHRM2 protein</fullName>
    </submittedName>
</protein>
<keyword evidence="5" id="KW-0597">Phosphoprotein</keyword>
<comment type="caution">
    <text evidence="14">The sequence shown here is derived from an EMBL/GenBank/DDBJ whole genome shotgun (WGS) entry which is preliminary data.</text>
</comment>
<reference evidence="14" key="1">
    <citation type="journal article" date="2021" name="Cell">
        <title>Tracing the genetic footprints of vertebrate landing in non-teleost ray-finned fishes.</title>
        <authorList>
            <person name="Bi X."/>
            <person name="Wang K."/>
            <person name="Yang L."/>
            <person name="Pan H."/>
            <person name="Jiang H."/>
            <person name="Wei Q."/>
            <person name="Fang M."/>
            <person name="Yu H."/>
            <person name="Zhu C."/>
            <person name="Cai Y."/>
            <person name="He Y."/>
            <person name="Gan X."/>
            <person name="Zeng H."/>
            <person name="Yu D."/>
            <person name="Zhu Y."/>
            <person name="Jiang H."/>
            <person name="Qiu Q."/>
            <person name="Yang H."/>
            <person name="Zhang Y.E."/>
            <person name="Wang W."/>
            <person name="Zhu M."/>
            <person name="He S."/>
            <person name="Zhang G."/>
        </authorList>
    </citation>
    <scope>NUCLEOTIDE SEQUENCE</scope>
    <source>
        <strain evidence="14">Allg_001</strain>
    </source>
</reference>
<feature type="compositionally biased region" description="Basic and acidic residues" evidence="10">
    <location>
        <begin position="1426"/>
        <end position="1437"/>
    </location>
</feature>
<dbReference type="Gene3D" id="6.10.250.3120">
    <property type="match status" value="1"/>
</dbReference>
<dbReference type="GO" id="GO:0051015">
    <property type="term" value="F:actin filament binding"/>
    <property type="evidence" value="ECO:0007669"/>
    <property type="project" value="InterPro"/>
</dbReference>
<keyword evidence="8" id="KW-0206">Cytoskeleton</keyword>
<evidence type="ECO:0000256" key="5">
    <source>
        <dbReference type="ARBA" id="ARBA00022553"/>
    </source>
</evidence>
<evidence type="ECO:0000256" key="10">
    <source>
        <dbReference type="SAM" id="MobiDB-lite"/>
    </source>
</evidence>
<feature type="compositionally biased region" description="Basic and acidic residues" evidence="10">
    <location>
        <begin position="1507"/>
        <end position="1531"/>
    </location>
</feature>
<dbReference type="InterPro" id="IPR014800">
    <property type="entry name" value="ASD1_dom"/>
</dbReference>
<feature type="compositionally biased region" description="Low complexity" evidence="10">
    <location>
        <begin position="818"/>
        <end position="832"/>
    </location>
</feature>
<evidence type="ECO:0000256" key="3">
    <source>
        <dbReference type="ARBA" id="ARBA00022473"/>
    </source>
</evidence>
<dbReference type="PANTHER" id="PTHR15012">
    <property type="entry name" value="APICAL PROTEIN/SHROOM-RELATED"/>
    <property type="match status" value="1"/>
</dbReference>
<feature type="compositionally biased region" description="Polar residues" evidence="10">
    <location>
        <begin position="301"/>
        <end position="320"/>
    </location>
</feature>
<dbReference type="GO" id="GO:0005912">
    <property type="term" value="C:adherens junction"/>
    <property type="evidence" value="ECO:0007669"/>
    <property type="project" value="TreeGrafter"/>
</dbReference>
<dbReference type="InterPro" id="IPR014799">
    <property type="entry name" value="ASD2_dom"/>
</dbReference>
<dbReference type="Gene3D" id="2.30.42.10">
    <property type="match status" value="1"/>
</dbReference>
<dbReference type="Pfam" id="PF00595">
    <property type="entry name" value="PDZ"/>
    <property type="match status" value="1"/>
</dbReference>
<feature type="region of interest" description="Disordered" evidence="10">
    <location>
        <begin position="285"/>
        <end position="320"/>
    </location>
</feature>
<accession>A0A8J7NMX6</accession>
<feature type="region of interest" description="Disordered" evidence="10">
    <location>
        <begin position="965"/>
        <end position="1001"/>
    </location>
</feature>
<keyword evidence="3" id="KW-0217">Developmental protein</keyword>
<feature type="compositionally biased region" description="Low complexity" evidence="10">
    <location>
        <begin position="472"/>
        <end position="482"/>
    </location>
</feature>
<dbReference type="CDD" id="cd06750">
    <property type="entry name" value="PDZ_shroom2_3_4-like"/>
    <property type="match status" value="1"/>
</dbReference>
<evidence type="ECO:0000256" key="6">
    <source>
        <dbReference type="ARBA" id="ARBA00022701"/>
    </source>
</evidence>
<feature type="compositionally biased region" description="Basic and acidic residues" evidence="10">
    <location>
        <begin position="976"/>
        <end position="1001"/>
    </location>
</feature>
<dbReference type="Proteomes" id="UP000736164">
    <property type="component" value="Unassembled WGS sequence"/>
</dbReference>
<feature type="domain" description="PDZ" evidence="11">
    <location>
        <begin position="46"/>
        <end position="123"/>
    </location>
</feature>
<dbReference type="InterPro" id="IPR001478">
    <property type="entry name" value="PDZ"/>
</dbReference>
<feature type="compositionally biased region" description="Polar residues" evidence="10">
    <location>
        <begin position="740"/>
        <end position="753"/>
    </location>
</feature>
<dbReference type="PROSITE" id="PS51306">
    <property type="entry name" value="ASD1"/>
    <property type="match status" value="1"/>
</dbReference>
<dbReference type="EMBL" id="JAAWVO010020193">
    <property type="protein sequence ID" value="MBN3315253.1"/>
    <property type="molecule type" value="Genomic_DNA"/>
</dbReference>
<feature type="compositionally biased region" description="Polar residues" evidence="10">
    <location>
        <begin position="1250"/>
        <end position="1259"/>
    </location>
</feature>
<feature type="region of interest" description="Disordered" evidence="10">
    <location>
        <begin position="431"/>
        <end position="510"/>
    </location>
</feature>
<evidence type="ECO:0000256" key="9">
    <source>
        <dbReference type="PROSITE-ProRule" id="PRU00637"/>
    </source>
</evidence>
<feature type="region of interest" description="Disordered" evidence="10">
    <location>
        <begin position="1193"/>
        <end position="1589"/>
    </location>
</feature>
<keyword evidence="7 9" id="KW-0009">Actin-binding</keyword>
<feature type="non-terminal residue" evidence="14">
    <location>
        <position position="1"/>
    </location>
</feature>
<feature type="compositionally biased region" description="Low complexity" evidence="10">
    <location>
        <begin position="886"/>
        <end position="904"/>
    </location>
</feature>
<keyword evidence="15" id="KW-1185">Reference proteome</keyword>
<feature type="compositionally biased region" description="Low complexity" evidence="10">
    <location>
        <begin position="1302"/>
        <end position="1317"/>
    </location>
</feature>
<feature type="compositionally biased region" description="Polar residues" evidence="10">
    <location>
        <begin position="1193"/>
        <end position="1204"/>
    </location>
</feature>
<feature type="region of interest" description="Disordered" evidence="10">
    <location>
        <begin position="790"/>
        <end position="832"/>
    </location>
</feature>
<dbReference type="GO" id="GO:0016324">
    <property type="term" value="C:apical plasma membrane"/>
    <property type="evidence" value="ECO:0007669"/>
    <property type="project" value="TreeGrafter"/>
</dbReference>
<evidence type="ECO:0000259" key="11">
    <source>
        <dbReference type="PROSITE" id="PS50106"/>
    </source>
</evidence>
<name>A0A8J7NMX6_ATRSP</name>
<dbReference type="InterPro" id="IPR027685">
    <property type="entry name" value="Shroom_fam"/>
</dbReference>
<feature type="domain" description="ASD1" evidence="12">
    <location>
        <begin position="837"/>
        <end position="934"/>
    </location>
</feature>
<evidence type="ECO:0000313" key="14">
    <source>
        <dbReference type="EMBL" id="MBN3315253.1"/>
    </source>
</evidence>
<evidence type="ECO:0000256" key="1">
    <source>
        <dbReference type="ARBA" id="ARBA00004245"/>
    </source>
</evidence>
<feature type="compositionally biased region" description="Basic and acidic residues" evidence="10">
    <location>
        <begin position="562"/>
        <end position="572"/>
    </location>
</feature>
<feature type="compositionally biased region" description="Polar residues" evidence="10">
    <location>
        <begin position="1495"/>
        <end position="1504"/>
    </location>
</feature>
<evidence type="ECO:0000259" key="13">
    <source>
        <dbReference type="PROSITE" id="PS51307"/>
    </source>
</evidence>
<dbReference type="GO" id="GO:0005874">
    <property type="term" value="C:microtubule"/>
    <property type="evidence" value="ECO:0007669"/>
    <property type="project" value="UniProtKB-KW"/>
</dbReference>
<keyword evidence="6" id="KW-0493">Microtubule</keyword>
<feature type="region of interest" description="Disordered" evidence="10">
    <location>
        <begin position="526"/>
        <end position="593"/>
    </location>
</feature>
<evidence type="ECO:0000313" key="15">
    <source>
        <dbReference type="Proteomes" id="UP000736164"/>
    </source>
</evidence>
<evidence type="ECO:0000259" key="12">
    <source>
        <dbReference type="PROSITE" id="PS51306"/>
    </source>
</evidence>
<evidence type="ECO:0000256" key="4">
    <source>
        <dbReference type="ARBA" id="ARBA00022490"/>
    </source>
</evidence>
<comment type="subcellular location">
    <subcellularLocation>
        <location evidence="1">Cytoplasm</location>
        <location evidence="1">Cytoskeleton</location>
    </subcellularLocation>
</comment>
<feature type="region of interest" description="Disordered" evidence="10">
    <location>
        <begin position="881"/>
        <end position="923"/>
    </location>
</feature>
<dbReference type="SUPFAM" id="SSF50156">
    <property type="entry name" value="PDZ domain-like"/>
    <property type="match status" value="1"/>
</dbReference>
<feature type="region of interest" description="Disordered" evidence="10">
    <location>
        <begin position="352"/>
        <end position="415"/>
    </location>
</feature>
<dbReference type="InterPro" id="IPR036034">
    <property type="entry name" value="PDZ_sf"/>
</dbReference>
<feature type="compositionally biased region" description="Polar residues" evidence="10">
    <location>
        <begin position="528"/>
        <end position="542"/>
    </location>
</feature>
<gene>
    <name evidence="14" type="primary">Shroom2</name>
    <name evidence="14" type="ORF">GTO95_0000719</name>
</gene>
<dbReference type="PANTHER" id="PTHR15012:SF8">
    <property type="entry name" value="PROTEIN SHROOM2"/>
    <property type="match status" value="1"/>
</dbReference>
<feature type="compositionally biased region" description="Low complexity" evidence="10">
    <location>
        <begin position="398"/>
        <end position="407"/>
    </location>
</feature>
<organism evidence="14 15">
    <name type="scientific">Atractosteus spatula</name>
    <name type="common">Alligator gar</name>
    <name type="synonym">Lepisosteus spatula</name>
    <dbReference type="NCBI Taxonomy" id="7917"/>
    <lineage>
        <taxon>Eukaryota</taxon>
        <taxon>Metazoa</taxon>
        <taxon>Chordata</taxon>
        <taxon>Craniata</taxon>
        <taxon>Vertebrata</taxon>
        <taxon>Euteleostomi</taxon>
        <taxon>Actinopterygii</taxon>
        <taxon>Neopterygii</taxon>
        <taxon>Holostei</taxon>
        <taxon>Semionotiformes</taxon>
        <taxon>Lepisosteidae</taxon>
        <taxon>Atractosteus</taxon>
    </lineage>
</organism>
<evidence type="ECO:0000256" key="2">
    <source>
        <dbReference type="ARBA" id="ARBA00006469"/>
    </source>
</evidence>
<proteinExistence type="inferred from homology"/>
<feature type="compositionally biased region" description="Pro residues" evidence="10">
    <location>
        <begin position="497"/>
        <end position="506"/>
    </location>
</feature>
<dbReference type="Pfam" id="PF08688">
    <property type="entry name" value="ASD1"/>
    <property type="match status" value="1"/>
</dbReference>
<dbReference type="FunFam" id="2.30.42.10:FF:000100">
    <property type="entry name" value="Shroom family member 2"/>
    <property type="match status" value="1"/>
</dbReference>
<dbReference type="PROSITE" id="PS51307">
    <property type="entry name" value="ASD2"/>
    <property type="match status" value="1"/>
</dbReference>
<feature type="region of interest" description="Disordered" evidence="10">
    <location>
        <begin position="740"/>
        <end position="776"/>
    </location>
</feature>
<feature type="domain" description="ASD2" evidence="13">
    <location>
        <begin position="1518"/>
        <end position="1812"/>
    </location>
</feature>
<keyword evidence="4" id="KW-0963">Cytoplasm</keyword>
<comment type="similarity">
    <text evidence="2">Belongs to the shroom family.</text>
</comment>
<dbReference type="SMART" id="SM00228">
    <property type="entry name" value="PDZ"/>
    <property type="match status" value="1"/>
</dbReference>
<evidence type="ECO:0000256" key="8">
    <source>
        <dbReference type="ARBA" id="ARBA00023212"/>
    </source>
</evidence>
<feature type="compositionally biased region" description="Low complexity" evidence="10">
    <location>
        <begin position="1262"/>
        <end position="1276"/>
    </location>
</feature>
<feature type="compositionally biased region" description="Polar residues" evidence="10">
    <location>
        <begin position="1113"/>
        <end position="1122"/>
    </location>
</feature>
<dbReference type="PROSITE" id="PS50106">
    <property type="entry name" value="PDZ"/>
    <property type="match status" value="1"/>
</dbReference>
<feature type="non-terminal residue" evidence="14">
    <location>
        <position position="1819"/>
    </location>
</feature>
<feature type="region of interest" description="Disordered" evidence="10">
    <location>
        <begin position="197"/>
        <end position="226"/>
    </location>
</feature>
<dbReference type="Pfam" id="PF08687">
    <property type="entry name" value="ASD2"/>
    <property type="match status" value="1"/>
</dbReference>
<evidence type="ECO:0000256" key="7">
    <source>
        <dbReference type="ARBA" id="ARBA00023203"/>
    </source>
</evidence>
<dbReference type="GO" id="GO:0043296">
    <property type="term" value="C:apical junction complex"/>
    <property type="evidence" value="ECO:0007669"/>
    <property type="project" value="TreeGrafter"/>
</dbReference>
<feature type="region of interest" description="Disordered" evidence="10">
    <location>
        <begin position="1084"/>
        <end position="1128"/>
    </location>
</feature>